<feature type="domain" description="C2H2-type" evidence="11">
    <location>
        <begin position="382"/>
        <end position="409"/>
    </location>
</feature>
<feature type="compositionally biased region" description="Acidic residues" evidence="10">
    <location>
        <begin position="956"/>
        <end position="1031"/>
    </location>
</feature>
<dbReference type="Proteomes" id="UP001286313">
    <property type="component" value="Unassembled WGS sequence"/>
</dbReference>
<feature type="domain" description="C2H2-type" evidence="11">
    <location>
        <begin position="296"/>
        <end position="324"/>
    </location>
</feature>
<feature type="domain" description="C2H2-type" evidence="11">
    <location>
        <begin position="264"/>
        <end position="292"/>
    </location>
</feature>
<evidence type="ECO:0000256" key="3">
    <source>
        <dbReference type="ARBA" id="ARBA00022737"/>
    </source>
</evidence>
<feature type="domain" description="C2H2-type" evidence="11">
    <location>
        <begin position="126"/>
        <end position="154"/>
    </location>
</feature>
<dbReference type="PROSITE" id="PS50157">
    <property type="entry name" value="ZINC_FINGER_C2H2_2"/>
    <property type="match status" value="10"/>
</dbReference>
<feature type="compositionally biased region" description="Polar residues" evidence="10">
    <location>
        <begin position="767"/>
        <end position="781"/>
    </location>
</feature>
<dbReference type="AlphaFoldDB" id="A0AAE1BQU0"/>
<feature type="domain" description="C2H2-type" evidence="11">
    <location>
        <begin position="328"/>
        <end position="356"/>
    </location>
</feature>
<keyword evidence="2" id="KW-0479">Metal-binding</keyword>
<dbReference type="SMART" id="SM00355">
    <property type="entry name" value="ZnF_C2H2"/>
    <property type="match status" value="14"/>
</dbReference>
<evidence type="ECO:0000256" key="4">
    <source>
        <dbReference type="ARBA" id="ARBA00022771"/>
    </source>
</evidence>
<evidence type="ECO:0000313" key="12">
    <source>
        <dbReference type="EMBL" id="KAK3854748.1"/>
    </source>
</evidence>
<dbReference type="GO" id="GO:0001227">
    <property type="term" value="F:DNA-binding transcription repressor activity, RNA polymerase II-specific"/>
    <property type="evidence" value="ECO:0007669"/>
    <property type="project" value="TreeGrafter"/>
</dbReference>
<sequence>MDGDAVETTPTIYIKQEPPEASIKIKEEQETTEEEEDEDDDDEYDKLHDIKSGRMAAETEMEEDDDGLDFMEDEEGGDGEEEDEEEEGKLVCMNDLECGLCGRGYSCLSALRGHLSRQHRVGSGGYRCEVCGAVASTKASFKRHLLRTHGQDTLAQYQFLIKCRHCGEGVTTLPLLYQHINLHHPDEAVTQYYRCTHCPVLYSTRQALTRHFRRRHKGEPLPPCEPLPCPDCGVELPTSAALREHRRCCPKAPTYPSDSAKRRFKCDHCPSAFVFKSSLVRHAKKMHQNQPRPRNFPCSECGKVYRHKGRLERHINSHHTNATLHTLFPCPICNKTFTTYEKRKGHQRRAHRDRSMWQCGECHRSFHTADELDVHRHMRHKGTCPVCGKVFLRRDSLREHLLIHNGPRLPCPHCSKTFTQGSNLKRHIRIHTGEKPFKCTYCHKPFGDRSACKSHMLVHTGEGRCSCPTCGATFSKRQKLNYHMRLHTGEGLLHCPLCSRPATNTYDLKKHLESHQVALLTALRSSLTYTEVEDLPDLALKALHNLVWVAVQNSGRAKPGDKQAGVIGEQTTILFNDLKEQQQHKSGETAERTDWARVDDTKIKVEPTEESYQVPDELPNQRKRGKSRKTRDTAIDPLVAKEVVDLKLEQQKLGLEAKVIGDGESNGKSSSGSGFEYNLGSDSEELENYPLSYFKSKFKKLKTNGNKSPHKSKGLKGIIKREPPTSTNGYGSNDEAKNQTITDTEENRTKNERRIPPMPDNAENKKTSPTINTENDKTPPTNIAEDESERTPPTVHETTMEPLAVLTQVMNFILGSVGCLANAASPDNSEAAPTLGDELVERCLEVIMKDGGEEGSEEEEVVECSGGEESEGEDLEECCDEREEEWNDGKKKEEECSDGEGEECNDGKKEEEEEECTGNYYRKEEECSDGDGRKEEEEEEEEVEWSDKKEEKCSDGEEDDGNIEEEEEECGDEEEECEEEEEYGEEEEECNEEEDEECNEEEEEEEYGEGETEDGFLDESKDDGDVMESESDISKEEREGMKNELDESKEESTSDDSDRMETEINGLKKVGLKV</sequence>
<dbReference type="PANTHER" id="PTHR24399">
    <property type="entry name" value="ZINC FINGER AND BTB DOMAIN-CONTAINING"/>
    <property type="match status" value="1"/>
</dbReference>
<feature type="compositionally biased region" description="Basic and acidic residues" evidence="10">
    <location>
        <begin position="921"/>
        <end position="935"/>
    </location>
</feature>
<feature type="compositionally biased region" description="Basic and acidic residues" evidence="10">
    <location>
        <begin position="581"/>
        <end position="607"/>
    </location>
</feature>
<evidence type="ECO:0000256" key="9">
    <source>
        <dbReference type="PROSITE-ProRule" id="PRU00042"/>
    </source>
</evidence>
<keyword evidence="13" id="KW-1185">Reference proteome</keyword>
<dbReference type="Gene3D" id="3.30.160.60">
    <property type="entry name" value="Classic Zinc Finger"/>
    <property type="match status" value="9"/>
</dbReference>
<organism evidence="12 13">
    <name type="scientific">Petrolisthes cinctipes</name>
    <name type="common">Flat porcelain crab</name>
    <dbReference type="NCBI Taxonomy" id="88211"/>
    <lineage>
        <taxon>Eukaryota</taxon>
        <taxon>Metazoa</taxon>
        <taxon>Ecdysozoa</taxon>
        <taxon>Arthropoda</taxon>
        <taxon>Crustacea</taxon>
        <taxon>Multicrustacea</taxon>
        <taxon>Malacostraca</taxon>
        <taxon>Eumalacostraca</taxon>
        <taxon>Eucarida</taxon>
        <taxon>Decapoda</taxon>
        <taxon>Pleocyemata</taxon>
        <taxon>Anomura</taxon>
        <taxon>Galatheoidea</taxon>
        <taxon>Porcellanidae</taxon>
        <taxon>Petrolisthes</taxon>
    </lineage>
</organism>
<feature type="compositionally biased region" description="Basic and acidic residues" evidence="10">
    <location>
        <begin position="945"/>
        <end position="955"/>
    </location>
</feature>
<keyword evidence="8" id="KW-0539">Nucleus</keyword>
<evidence type="ECO:0000256" key="7">
    <source>
        <dbReference type="ARBA" id="ARBA00023163"/>
    </source>
</evidence>
<evidence type="ECO:0000313" key="13">
    <source>
        <dbReference type="Proteomes" id="UP001286313"/>
    </source>
</evidence>
<feature type="compositionally biased region" description="Basic and acidic residues" evidence="10">
    <location>
        <begin position="1032"/>
        <end position="1062"/>
    </location>
</feature>
<feature type="compositionally biased region" description="Acidic residues" evidence="10">
    <location>
        <begin position="59"/>
        <end position="87"/>
    </location>
</feature>
<dbReference type="SUPFAM" id="SSF57667">
    <property type="entry name" value="beta-beta-alpha zinc fingers"/>
    <property type="match status" value="7"/>
</dbReference>
<name>A0AAE1BQU0_PETCI</name>
<reference evidence="12" key="1">
    <citation type="submission" date="2023-10" db="EMBL/GenBank/DDBJ databases">
        <title>Genome assemblies of two species of porcelain crab, Petrolisthes cinctipes and Petrolisthes manimaculis (Anomura: Porcellanidae).</title>
        <authorList>
            <person name="Angst P."/>
        </authorList>
    </citation>
    <scope>NUCLEOTIDE SEQUENCE</scope>
    <source>
        <strain evidence="12">PB745_01</strain>
        <tissue evidence="12">Gill</tissue>
    </source>
</reference>
<keyword evidence="6" id="KW-0805">Transcription regulation</keyword>
<feature type="compositionally biased region" description="Basic residues" evidence="10">
    <location>
        <begin position="701"/>
        <end position="714"/>
    </location>
</feature>
<evidence type="ECO:0000256" key="2">
    <source>
        <dbReference type="ARBA" id="ARBA00022723"/>
    </source>
</evidence>
<feature type="compositionally biased region" description="Acidic residues" evidence="10">
    <location>
        <begin position="30"/>
        <end position="44"/>
    </location>
</feature>
<feature type="domain" description="C2H2-type" evidence="11">
    <location>
        <begin position="437"/>
        <end position="464"/>
    </location>
</feature>
<dbReference type="PROSITE" id="PS00028">
    <property type="entry name" value="ZINC_FINGER_C2H2_1"/>
    <property type="match status" value="11"/>
</dbReference>
<comment type="caution">
    <text evidence="12">The sequence shown here is derived from an EMBL/GenBank/DDBJ whole genome shotgun (WGS) entry which is preliminary data.</text>
</comment>
<keyword evidence="7" id="KW-0804">Transcription</keyword>
<dbReference type="FunFam" id="3.30.160.60:FF:000100">
    <property type="entry name" value="Zinc finger 45-like"/>
    <property type="match status" value="1"/>
</dbReference>
<dbReference type="GO" id="GO:0000978">
    <property type="term" value="F:RNA polymerase II cis-regulatory region sequence-specific DNA binding"/>
    <property type="evidence" value="ECO:0007669"/>
    <property type="project" value="TreeGrafter"/>
</dbReference>
<dbReference type="EMBL" id="JAWQEG010006465">
    <property type="protein sequence ID" value="KAK3854748.1"/>
    <property type="molecule type" value="Genomic_DNA"/>
</dbReference>
<feature type="region of interest" description="Disordered" evidence="10">
    <location>
        <begin position="1"/>
        <end position="88"/>
    </location>
</feature>
<dbReference type="GO" id="GO:0005654">
    <property type="term" value="C:nucleoplasm"/>
    <property type="evidence" value="ECO:0007669"/>
    <property type="project" value="TreeGrafter"/>
</dbReference>
<proteinExistence type="predicted"/>
<comment type="subcellular location">
    <subcellularLocation>
        <location evidence="1">Nucleus</location>
    </subcellularLocation>
</comment>
<keyword evidence="4 9" id="KW-0863">Zinc-finger</keyword>
<dbReference type="InterPro" id="IPR013087">
    <property type="entry name" value="Znf_C2H2_type"/>
</dbReference>
<dbReference type="GO" id="GO:0008270">
    <property type="term" value="F:zinc ion binding"/>
    <property type="evidence" value="ECO:0007669"/>
    <property type="project" value="UniProtKB-KW"/>
</dbReference>
<feature type="domain" description="C2H2-type" evidence="11">
    <location>
        <begin position="465"/>
        <end position="492"/>
    </location>
</feature>
<evidence type="ECO:0000256" key="5">
    <source>
        <dbReference type="ARBA" id="ARBA00022833"/>
    </source>
</evidence>
<dbReference type="FunFam" id="3.30.160.60:FF:001498">
    <property type="entry name" value="Zinc finger protein 404"/>
    <property type="match status" value="1"/>
</dbReference>
<feature type="domain" description="C2H2-type" evidence="11">
    <location>
        <begin position="357"/>
        <end position="385"/>
    </location>
</feature>
<evidence type="ECO:0000256" key="1">
    <source>
        <dbReference type="ARBA" id="ARBA00004123"/>
    </source>
</evidence>
<dbReference type="Pfam" id="PF00096">
    <property type="entry name" value="zf-C2H2"/>
    <property type="match status" value="5"/>
</dbReference>
<feature type="region of interest" description="Disordered" evidence="10">
    <location>
        <begin position="581"/>
        <end position="633"/>
    </location>
</feature>
<gene>
    <name evidence="12" type="ORF">Pcinc_038793</name>
</gene>
<feature type="compositionally biased region" description="Basic and acidic residues" evidence="10">
    <location>
        <begin position="745"/>
        <end position="755"/>
    </location>
</feature>
<feature type="region of interest" description="Disordered" evidence="10">
    <location>
        <begin position="849"/>
        <end position="1074"/>
    </location>
</feature>
<dbReference type="PANTHER" id="PTHR24399:SF23">
    <property type="entry name" value="C2H2-TYPE DOMAIN-CONTAINING PROTEIN"/>
    <property type="match status" value="1"/>
</dbReference>
<keyword evidence="5" id="KW-0862">Zinc</keyword>
<evidence type="ECO:0000256" key="10">
    <source>
        <dbReference type="SAM" id="MobiDB-lite"/>
    </source>
</evidence>
<evidence type="ECO:0000259" key="11">
    <source>
        <dbReference type="PROSITE" id="PS50157"/>
    </source>
</evidence>
<dbReference type="InterPro" id="IPR036236">
    <property type="entry name" value="Znf_C2H2_sf"/>
</dbReference>
<evidence type="ECO:0000256" key="6">
    <source>
        <dbReference type="ARBA" id="ARBA00023015"/>
    </source>
</evidence>
<keyword evidence="3" id="KW-0677">Repeat</keyword>
<accession>A0AAE1BQU0</accession>
<protein>
    <recommendedName>
        <fullName evidence="11">C2H2-type domain-containing protein</fullName>
    </recommendedName>
</protein>
<feature type="domain" description="C2H2-type" evidence="11">
    <location>
        <begin position="409"/>
        <end position="436"/>
    </location>
</feature>
<feature type="compositionally biased region" description="Acidic residues" evidence="10">
    <location>
        <begin position="895"/>
        <end position="904"/>
    </location>
</feature>
<feature type="region of interest" description="Disordered" evidence="10">
    <location>
        <begin position="701"/>
        <end position="796"/>
    </location>
</feature>
<feature type="compositionally biased region" description="Acidic residues" evidence="10">
    <location>
        <begin position="853"/>
        <end position="886"/>
    </location>
</feature>
<feature type="domain" description="C2H2-type" evidence="11">
    <location>
        <begin position="193"/>
        <end position="221"/>
    </location>
</feature>
<evidence type="ECO:0000256" key="8">
    <source>
        <dbReference type="ARBA" id="ARBA00023242"/>
    </source>
</evidence>